<accession>A0A0D2I2F1</accession>
<dbReference type="AlphaFoldDB" id="A0A0D2I2F1"/>
<keyword evidence="3" id="KW-1185">Reference proteome</keyword>
<feature type="transmembrane region" description="Helical" evidence="1">
    <location>
        <begin position="52"/>
        <end position="72"/>
    </location>
</feature>
<comment type="caution">
    <text evidence="2">The sequence shown here is derived from an EMBL/GenBank/DDBJ whole genome shotgun (WGS) entry which is preliminary data.</text>
</comment>
<dbReference type="STRING" id="1306947.J120_00005"/>
<organism evidence="2 3">
    <name type="scientific">candidate division TM6 bacterium JCVI TM6SC1</name>
    <dbReference type="NCBI Taxonomy" id="1306947"/>
    <lineage>
        <taxon>Bacteria</taxon>
        <taxon>Candidatus Babelota</taxon>
        <taxon>Vermiphilus</taxon>
    </lineage>
</organism>
<dbReference type="EMBL" id="ARQD01000001">
    <property type="protein sequence ID" value="KIX85360.1"/>
    <property type="molecule type" value="Genomic_DNA"/>
</dbReference>
<evidence type="ECO:0000313" key="2">
    <source>
        <dbReference type="EMBL" id="KIX85360.1"/>
    </source>
</evidence>
<sequence length="81" mass="9252">MYKKIIFLALLFNETQTIFADQNSNVAYPKYESSVEVEELETINNNKFVQDLLLMIGAGLIGYQAAIIQVYVSNIPLDYKK</sequence>
<gene>
    <name evidence="2" type="ORF">J120_00005</name>
</gene>
<evidence type="ECO:0000256" key="1">
    <source>
        <dbReference type="SAM" id="Phobius"/>
    </source>
</evidence>
<evidence type="ECO:0000313" key="3">
    <source>
        <dbReference type="Proteomes" id="UP000032214"/>
    </source>
</evidence>
<proteinExistence type="predicted"/>
<keyword evidence="1" id="KW-0812">Transmembrane</keyword>
<dbReference type="Proteomes" id="UP000032214">
    <property type="component" value="Unassembled WGS sequence"/>
</dbReference>
<reference evidence="2 3" key="1">
    <citation type="journal article" date="2013" name="Proc. Natl. Acad. Sci. U.S.A.">
        <title>Candidate phylum TM6 genome recovered from a hospital sink biofilm provides genomic insights into this uncultivated phylum.</title>
        <authorList>
            <person name="McLean J.S."/>
            <person name="Lombardo M.J."/>
            <person name="Badger J.H."/>
            <person name="Edlund A."/>
            <person name="Novotny M."/>
            <person name="Yee-Greenbaum J."/>
            <person name="Vyahhi N."/>
            <person name="Hall A.P."/>
            <person name="Yang Y."/>
            <person name="Dupont C.L."/>
            <person name="Ziegler M.G."/>
            <person name="Chitsaz H."/>
            <person name="Allen A.E."/>
            <person name="Yooseph S."/>
            <person name="Tesler G."/>
            <person name="Pevzner P.A."/>
            <person name="Friedman R.M."/>
            <person name="Nealson K.H."/>
            <person name="Venter J.C."/>
            <person name="Lasken R.S."/>
        </authorList>
    </citation>
    <scope>NUCLEOTIDE SEQUENCE [LARGE SCALE GENOMIC DNA]</scope>
    <source>
        <strain evidence="2 3">TM6SC1</strain>
    </source>
</reference>
<name>A0A0D2I2F1_9BACT</name>
<protein>
    <submittedName>
        <fullName evidence="2">Uncharacterized protein</fullName>
    </submittedName>
</protein>
<keyword evidence="1" id="KW-1133">Transmembrane helix</keyword>
<keyword evidence="1" id="KW-0472">Membrane</keyword>